<dbReference type="EMBL" id="BART01020168">
    <property type="protein sequence ID" value="GAH00935.1"/>
    <property type="molecule type" value="Genomic_DNA"/>
</dbReference>
<evidence type="ECO:0000313" key="1">
    <source>
        <dbReference type="EMBL" id="GAH00935.1"/>
    </source>
</evidence>
<protein>
    <submittedName>
        <fullName evidence="1">Uncharacterized protein</fullName>
    </submittedName>
</protein>
<sequence>MAEIEVKEVNAVADPVALAAIKRTVQKFPKAEHASSPIDSLVIYFSSIADTIPQWDTSVVERDKRLRQLFNKGVLACRRHIQHRRQPLGLPLGDPD</sequence>
<name>X1CY28_9ZZZZ</name>
<gene>
    <name evidence="1" type="ORF">S01H4_37526</name>
</gene>
<accession>X1CY28</accession>
<comment type="caution">
    <text evidence="1">The sequence shown here is derived from an EMBL/GenBank/DDBJ whole genome shotgun (WGS) entry which is preliminary data.</text>
</comment>
<dbReference type="AlphaFoldDB" id="X1CY28"/>
<reference evidence="1" key="1">
    <citation type="journal article" date="2014" name="Front. Microbiol.">
        <title>High frequency of phylogenetically diverse reductive dehalogenase-homologous genes in deep subseafloor sedimentary metagenomes.</title>
        <authorList>
            <person name="Kawai M."/>
            <person name="Futagami T."/>
            <person name="Toyoda A."/>
            <person name="Takaki Y."/>
            <person name="Nishi S."/>
            <person name="Hori S."/>
            <person name="Arai W."/>
            <person name="Tsubouchi T."/>
            <person name="Morono Y."/>
            <person name="Uchiyama I."/>
            <person name="Ito T."/>
            <person name="Fujiyama A."/>
            <person name="Inagaki F."/>
            <person name="Takami H."/>
        </authorList>
    </citation>
    <scope>NUCLEOTIDE SEQUENCE</scope>
    <source>
        <strain evidence="1">Expedition CK06-06</strain>
    </source>
</reference>
<proteinExistence type="predicted"/>
<organism evidence="1">
    <name type="scientific">marine sediment metagenome</name>
    <dbReference type="NCBI Taxonomy" id="412755"/>
    <lineage>
        <taxon>unclassified sequences</taxon>
        <taxon>metagenomes</taxon>
        <taxon>ecological metagenomes</taxon>
    </lineage>
</organism>